<comment type="caution">
    <text evidence="2">The sequence shown here is derived from an EMBL/GenBank/DDBJ whole genome shotgun (WGS) entry which is preliminary data.</text>
</comment>
<reference evidence="2" key="2">
    <citation type="journal article" date="2013" name="Mar. Genomics">
        <title>Expression of sulfatases in Rhodopirellula baltica and the diversity of sulfatases in the genus Rhodopirellula.</title>
        <authorList>
            <person name="Wegner C.E."/>
            <person name="Richter-Heitmann T."/>
            <person name="Klindworth A."/>
            <person name="Klockow C."/>
            <person name="Richter M."/>
            <person name="Achstetter T."/>
            <person name="Glockner F.O."/>
            <person name="Harder J."/>
        </authorList>
    </citation>
    <scope>NUCLEOTIDE SEQUENCE [LARGE SCALE GENOMIC DNA]</scope>
    <source>
        <strain evidence="2">6C</strain>
    </source>
</reference>
<keyword evidence="1" id="KW-0812">Transmembrane</keyword>
<dbReference type="AlphaFoldDB" id="M2AT80"/>
<keyword evidence="1" id="KW-1133">Transmembrane helix</keyword>
<sequence length="316" mass="35087">MVPPQTSELPWAGTGLPRWAKSWDNTDAVQSSANPKNLAVQHSPERQAAGLQFSSGTSIAYITTGVVIHRNSVGQASWQMTNRDRDTLISDRNHSDSKSDRFMLSTADINALSKKRMWILIPAATVGVVVMLAYFAVVAAWRDSVVASARQNFGESTADALPIVLILPSIGFFLTALIWGEHKSQRYALICPNCNADLSRSTKRVATTRCCNSCGKQIVEGPRTHGPEAFERRSRIEQRKFLIYWFWAWPILGSLMIGYHWLSPTGFEDCPHMLFMPGLIGTTASGWAFARTLDKRYLPQLAGSAMVLCIGFSVFW</sequence>
<proteinExistence type="predicted"/>
<accession>M2AT80</accession>
<keyword evidence="1" id="KW-0472">Membrane</keyword>
<feature type="transmembrane region" description="Helical" evidence="1">
    <location>
        <begin position="297"/>
        <end position="315"/>
    </location>
</feature>
<evidence type="ECO:0000313" key="3">
    <source>
        <dbReference type="Proteomes" id="UP000011529"/>
    </source>
</evidence>
<feature type="transmembrane region" description="Helical" evidence="1">
    <location>
        <begin position="274"/>
        <end position="290"/>
    </location>
</feature>
<protein>
    <submittedName>
        <fullName evidence="2">Signal peptide protein</fullName>
    </submittedName>
</protein>
<feature type="transmembrane region" description="Helical" evidence="1">
    <location>
        <begin position="241"/>
        <end position="262"/>
    </location>
</feature>
<evidence type="ECO:0000256" key="1">
    <source>
        <dbReference type="SAM" id="Phobius"/>
    </source>
</evidence>
<evidence type="ECO:0000313" key="2">
    <source>
        <dbReference type="EMBL" id="EMB13204.1"/>
    </source>
</evidence>
<dbReference type="Proteomes" id="UP000011529">
    <property type="component" value="Unassembled WGS sequence"/>
</dbReference>
<organism evidence="2 3">
    <name type="scientific">Rhodopirellula europaea 6C</name>
    <dbReference type="NCBI Taxonomy" id="1263867"/>
    <lineage>
        <taxon>Bacteria</taxon>
        <taxon>Pseudomonadati</taxon>
        <taxon>Planctomycetota</taxon>
        <taxon>Planctomycetia</taxon>
        <taxon>Pirellulales</taxon>
        <taxon>Pirellulaceae</taxon>
        <taxon>Rhodopirellula</taxon>
    </lineage>
</organism>
<reference evidence="2" key="1">
    <citation type="submission" date="2012-11" db="EMBL/GenBank/DDBJ databases">
        <title>Permanent draft genomes of Rhodopirellula europaea strain SH398 and 6C.</title>
        <authorList>
            <person name="Richter M."/>
            <person name="Richter-Heitmann T."/>
            <person name="Frank C."/>
            <person name="Harder J."/>
            <person name="Glockner F.O."/>
        </authorList>
    </citation>
    <scope>NUCLEOTIDE SEQUENCE</scope>
    <source>
        <strain evidence="2">6C</strain>
    </source>
</reference>
<feature type="transmembrane region" description="Helical" evidence="1">
    <location>
        <begin position="118"/>
        <end position="141"/>
    </location>
</feature>
<feature type="transmembrane region" description="Helical" evidence="1">
    <location>
        <begin position="161"/>
        <end position="180"/>
    </location>
</feature>
<keyword evidence="3" id="KW-1185">Reference proteome</keyword>
<dbReference type="PATRIC" id="fig|1263867.3.peg.6495"/>
<dbReference type="EMBL" id="ANMO01000271">
    <property type="protein sequence ID" value="EMB13204.1"/>
    <property type="molecule type" value="Genomic_DNA"/>
</dbReference>
<gene>
    <name evidence="2" type="ORF">RE6C_06060</name>
</gene>
<name>M2AT80_9BACT</name>